<sequence length="80" mass="9388">MLLHPGAFLRYMESAQIREVRAERDAGFAGGFTITPRRYCARLLFAARYHEIENERRQYELYGQTHFPAGNDDSVRARHE</sequence>
<evidence type="ECO:0000313" key="2">
    <source>
        <dbReference type="Proteomes" id="UP000182649"/>
    </source>
</evidence>
<proteinExistence type="predicted"/>
<name>A0A1I7F9S0_9PROT</name>
<accession>A0A1I7F9S0</accession>
<dbReference type="Proteomes" id="UP000182649">
    <property type="component" value="Unassembled WGS sequence"/>
</dbReference>
<reference evidence="1 2" key="1">
    <citation type="submission" date="2016-10" db="EMBL/GenBank/DDBJ databases">
        <authorList>
            <person name="de Groot N.N."/>
        </authorList>
    </citation>
    <scope>NUCLEOTIDE SEQUENCE [LARGE SCALE GENOMIC DNA]</scope>
    <source>
        <strain evidence="1 2">Nl14</strain>
    </source>
</reference>
<evidence type="ECO:0000313" key="1">
    <source>
        <dbReference type="EMBL" id="SFU32914.1"/>
    </source>
</evidence>
<dbReference type="EMBL" id="FPBZ01000001">
    <property type="protein sequence ID" value="SFU32914.1"/>
    <property type="molecule type" value="Genomic_DNA"/>
</dbReference>
<protein>
    <submittedName>
        <fullName evidence="1">Uncharacterized protein</fullName>
    </submittedName>
</protein>
<dbReference type="AlphaFoldDB" id="A0A1I7F9S0"/>
<gene>
    <name evidence="1" type="ORF">SAMN05216417_101272</name>
</gene>
<organism evidence="1 2">
    <name type="scientific">Nitrosospira multiformis</name>
    <dbReference type="NCBI Taxonomy" id="1231"/>
    <lineage>
        <taxon>Bacteria</taxon>
        <taxon>Pseudomonadati</taxon>
        <taxon>Pseudomonadota</taxon>
        <taxon>Betaproteobacteria</taxon>
        <taxon>Nitrosomonadales</taxon>
        <taxon>Nitrosomonadaceae</taxon>
        <taxon>Nitrosospira</taxon>
    </lineage>
</organism>